<dbReference type="Proteomes" id="UP000011980">
    <property type="component" value="Unassembled WGS sequence"/>
</dbReference>
<dbReference type="RefSeq" id="WP_004778687.1">
    <property type="nucleotide sequence ID" value="NZ_ANCE01000203.1"/>
</dbReference>
<dbReference type="OrthoDB" id="331868at2"/>
<dbReference type="AlphaFoldDB" id="M6EWB7"/>
<comment type="caution">
    <text evidence="1">The sequence shown here is derived from an EMBL/GenBank/DDBJ whole genome shotgun (WGS) entry which is preliminary data.</text>
</comment>
<evidence type="ECO:0000313" key="2">
    <source>
        <dbReference type="Proteomes" id="UP000011980"/>
    </source>
</evidence>
<reference evidence="1 2" key="1">
    <citation type="submission" date="2013-01" db="EMBL/GenBank/DDBJ databases">
        <authorList>
            <person name="Harkins D.M."/>
            <person name="Durkin A.S."/>
            <person name="Brinkac L.M."/>
            <person name="Haft D.H."/>
            <person name="Selengut J.D."/>
            <person name="Sanka R."/>
            <person name="DePew J."/>
            <person name="Purushe J."/>
            <person name="Galloway R.L."/>
            <person name="Vinetz J.M."/>
            <person name="Sutton G.G."/>
            <person name="Nierman W.C."/>
            <person name="Fouts D.E."/>
        </authorList>
    </citation>
    <scope>NUCLEOTIDE SEQUENCE [LARGE SCALE GENOMIC DNA]</scope>
    <source>
        <strain evidence="1 2">Nikolaevo</strain>
    </source>
</reference>
<name>M6EWB7_9LEPT</name>
<dbReference type="Pfam" id="PF14375">
    <property type="entry name" value="Cys_rich_CWC"/>
    <property type="match status" value="1"/>
</dbReference>
<organism evidence="1 2">
    <name type="scientific">Leptospira kirschneri serovar Bulgarica str. Nikolaevo</name>
    <dbReference type="NCBI Taxonomy" id="1240687"/>
    <lineage>
        <taxon>Bacteria</taxon>
        <taxon>Pseudomonadati</taxon>
        <taxon>Spirochaetota</taxon>
        <taxon>Spirochaetia</taxon>
        <taxon>Leptospirales</taxon>
        <taxon>Leptospiraceae</taxon>
        <taxon>Leptospira</taxon>
    </lineage>
</organism>
<dbReference type="PROSITE" id="PS51257">
    <property type="entry name" value="PROKAR_LIPOPROTEIN"/>
    <property type="match status" value="1"/>
</dbReference>
<sequence>MSEEKSLNPAVAIKLCQRCGQAFGCGAAFCSCECFSVSLSPEVRNQIKENYDDCICILCLKELEKSKKKE</sequence>
<dbReference type="EMBL" id="ANCE01000203">
    <property type="protein sequence ID" value="EMK20778.1"/>
    <property type="molecule type" value="Genomic_DNA"/>
</dbReference>
<gene>
    <name evidence="1" type="ORF">LEP1GSC008_1228</name>
</gene>
<evidence type="ECO:0000313" key="1">
    <source>
        <dbReference type="EMBL" id="EMK20778.1"/>
    </source>
</evidence>
<dbReference type="InterPro" id="IPR032720">
    <property type="entry name" value="Cys_rich_CWC"/>
</dbReference>
<dbReference type="PATRIC" id="fig|1240687.3.peg.4345"/>
<protein>
    <submittedName>
        <fullName evidence="1">Cysteine-rich CWC</fullName>
    </submittedName>
</protein>
<accession>M6EWB7</accession>
<proteinExistence type="predicted"/>